<sequence length="178" mass="19788">MPQSKHKHKGRPPYRGQRTPASKQMLLPLPSNYVNEMLLVAHLALAACRSANGNSYQLYELVRTTYLSYFMWQDGYGSAEYSLYCAAEQKLEEAAALADLTGEWRLDEGAAALIEVIVRIYDEQIGSVSVKSYMHNRAKLERVMRVEIPLASCAQGAGHCISHVHHEAYSKSGAPVTS</sequence>
<reference evidence="2 3" key="1">
    <citation type="submission" date="2020-04" db="EMBL/GenBank/DDBJ databases">
        <authorList>
            <person name="De Canck E."/>
        </authorList>
    </citation>
    <scope>NUCLEOTIDE SEQUENCE [LARGE SCALE GENOMIC DNA]</scope>
    <source>
        <strain evidence="2 3">LMG 9964</strain>
    </source>
</reference>
<dbReference type="AlphaFoldDB" id="A0A6J5K3C3"/>
<organism evidence="2 3">
    <name type="scientific">Paraburkholderia phenoliruptrix</name>
    <dbReference type="NCBI Taxonomy" id="252970"/>
    <lineage>
        <taxon>Bacteria</taxon>
        <taxon>Pseudomonadati</taxon>
        <taxon>Pseudomonadota</taxon>
        <taxon>Betaproteobacteria</taxon>
        <taxon>Burkholderiales</taxon>
        <taxon>Burkholderiaceae</taxon>
        <taxon>Paraburkholderia</taxon>
    </lineage>
</organism>
<evidence type="ECO:0008006" key="4">
    <source>
        <dbReference type="Google" id="ProtNLM"/>
    </source>
</evidence>
<proteinExistence type="predicted"/>
<protein>
    <recommendedName>
        <fullName evidence="4">Fis family transcriptional regulator</fullName>
    </recommendedName>
</protein>
<name>A0A6J5K3C3_9BURK</name>
<gene>
    <name evidence="2" type="ORF">LMG9964_02290</name>
</gene>
<dbReference type="Proteomes" id="UP000494102">
    <property type="component" value="Unassembled WGS sequence"/>
</dbReference>
<evidence type="ECO:0000313" key="3">
    <source>
        <dbReference type="Proteomes" id="UP000494102"/>
    </source>
</evidence>
<dbReference type="EMBL" id="CADILN010000002">
    <property type="protein sequence ID" value="CAB4048649.1"/>
    <property type="molecule type" value="Genomic_DNA"/>
</dbReference>
<evidence type="ECO:0000256" key="1">
    <source>
        <dbReference type="SAM" id="MobiDB-lite"/>
    </source>
</evidence>
<feature type="region of interest" description="Disordered" evidence="1">
    <location>
        <begin position="1"/>
        <end position="21"/>
    </location>
</feature>
<accession>A0A6J5K3C3</accession>
<feature type="compositionally biased region" description="Basic residues" evidence="1">
    <location>
        <begin position="1"/>
        <end position="12"/>
    </location>
</feature>
<evidence type="ECO:0000313" key="2">
    <source>
        <dbReference type="EMBL" id="CAB4048649.1"/>
    </source>
</evidence>